<evidence type="ECO:0000256" key="16">
    <source>
        <dbReference type="ARBA" id="ARBA00051245"/>
    </source>
</evidence>
<evidence type="ECO:0000256" key="7">
    <source>
        <dbReference type="ARBA" id="ARBA00022519"/>
    </source>
</evidence>
<feature type="domain" description="AAA" evidence="20">
    <location>
        <begin position="263"/>
        <end position="418"/>
    </location>
</feature>
<comment type="caution">
    <text evidence="21">The sequence shown here is derived from an EMBL/GenBank/DDBJ whole genome shotgun (WGS) entry which is preliminary data.</text>
</comment>
<dbReference type="InterPro" id="IPR025669">
    <property type="entry name" value="AAA_dom"/>
</dbReference>
<evidence type="ECO:0000259" key="20">
    <source>
        <dbReference type="Pfam" id="PF13614"/>
    </source>
</evidence>
<reference evidence="21 22" key="1">
    <citation type="submission" date="2018-05" db="EMBL/GenBank/DDBJ databases">
        <title>Nocardioides silvaticus genome.</title>
        <authorList>
            <person name="Li C."/>
            <person name="Wang G."/>
        </authorList>
    </citation>
    <scope>NUCLEOTIDE SEQUENCE [LARGE SCALE GENOMIC DNA]</scope>
    <source>
        <strain evidence="21 22">CCTCC AB 2018079</strain>
    </source>
</reference>
<dbReference type="Pfam" id="PF13614">
    <property type="entry name" value="AAA_31"/>
    <property type="match status" value="1"/>
</dbReference>
<dbReference type="NCBIfam" id="TIGR01007">
    <property type="entry name" value="eps_fam"/>
    <property type="match status" value="1"/>
</dbReference>
<dbReference type="InterPro" id="IPR050445">
    <property type="entry name" value="Bact_polysacc_biosynth/exp"/>
</dbReference>
<accession>A0A316TK00</accession>
<feature type="transmembrane region" description="Helical" evidence="18">
    <location>
        <begin position="173"/>
        <end position="193"/>
    </location>
</feature>
<dbReference type="FunFam" id="3.40.50.300:FF:000527">
    <property type="entry name" value="Tyrosine-protein kinase etk"/>
    <property type="match status" value="1"/>
</dbReference>
<dbReference type="Pfam" id="PF02706">
    <property type="entry name" value="Wzz"/>
    <property type="match status" value="1"/>
</dbReference>
<keyword evidence="6" id="KW-1003">Cell membrane</keyword>
<evidence type="ECO:0000256" key="2">
    <source>
        <dbReference type="ARBA" id="ARBA00006683"/>
    </source>
</evidence>
<keyword evidence="13 18" id="KW-1133">Transmembrane helix</keyword>
<keyword evidence="22" id="KW-1185">Reference proteome</keyword>
<evidence type="ECO:0000256" key="4">
    <source>
        <dbReference type="ARBA" id="ARBA00008883"/>
    </source>
</evidence>
<keyword evidence="7" id="KW-0997">Cell inner membrane</keyword>
<evidence type="ECO:0000256" key="13">
    <source>
        <dbReference type="ARBA" id="ARBA00022989"/>
    </source>
</evidence>
<organism evidence="21 22">
    <name type="scientific">Nocardioides silvaticus</name>
    <dbReference type="NCBI Taxonomy" id="2201891"/>
    <lineage>
        <taxon>Bacteria</taxon>
        <taxon>Bacillati</taxon>
        <taxon>Actinomycetota</taxon>
        <taxon>Actinomycetes</taxon>
        <taxon>Propionibacteriales</taxon>
        <taxon>Nocardioidaceae</taxon>
        <taxon>Nocardioides</taxon>
    </lineage>
</organism>
<comment type="subcellular location">
    <subcellularLocation>
        <location evidence="1">Cell inner membrane</location>
        <topology evidence="1">Multi-pass membrane protein</topology>
    </subcellularLocation>
</comment>
<feature type="region of interest" description="Disordered" evidence="17">
    <location>
        <begin position="453"/>
        <end position="509"/>
    </location>
</feature>
<dbReference type="PANTHER" id="PTHR32309">
    <property type="entry name" value="TYROSINE-PROTEIN KINASE"/>
    <property type="match status" value="1"/>
</dbReference>
<evidence type="ECO:0000256" key="12">
    <source>
        <dbReference type="ARBA" id="ARBA00022840"/>
    </source>
</evidence>
<keyword evidence="10" id="KW-0547">Nucleotide-binding</keyword>
<keyword evidence="14 18" id="KW-0472">Membrane</keyword>
<evidence type="ECO:0000256" key="1">
    <source>
        <dbReference type="ARBA" id="ARBA00004429"/>
    </source>
</evidence>
<evidence type="ECO:0000256" key="15">
    <source>
        <dbReference type="ARBA" id="ARBA00023137"/>
    </source>
</evidence>
<dbReference type="Gene3D" id="3.40.50.300">
    <property type="entry name" value="P-loop containing nucleotide triphosphate hydrolases"/>
    <property type="match status" value="1"/>
</dbReference>
<protein>
    <recommendedName>
        <fullName evidence="5">non-specific protein-tyrosine kinase</fullName>
        <ecNumber evidence="5">2.7.10.2</ecNumber>
    </recommendedName>
</protein>
<evidence type="ECO:0000256" key="8">
    <source>
        <dbReference type="ARBA" id="ARBA00022679"/>
    </source>
</evidence>
<feature type="compositionally biased region" description="Basic and acidic residues" evidence="17">
    <location>
        <begin position="453"/>
        <end position="466"/>
    </location>
</feature>
<comment type="catalytic activity">
    <reaction evidence="16">
        <text>L-tyrosyl-[protein] + ATP = O-phospho-L-tyrosyl-[protein] + ADP + H(+)</text>
        <dbReference type="Rhea" id="RHEA:10596"/>
        <dbReference type="Rhea" id="RHEA-COMP:10136"/>
        <dbReference type="Rhea" id="RHEA-COMP:20101"/>
        <dbReference type="ChEBI" id="CHEBI:15378"/>
        <dbReference type="ChEBI" id="CHEBI:30616"/>
        <dbReference type="ChEBI" id="CHEBI:46858"/>
        <dbReference type="ChEBI" id="CHEBI:61978"/>
        <dbReference type="ChEBI" id="CHEBI:456216"/>
        <dbReference type="EC" id="2.7.10.2"/>
    </reaction>
</comment>
<dbReference type="Proteomes" id="UP000245507">
    <property type="component" value="Unassembled WGS sequence"/>
</dbReference>
<dbReference type="EC" id="2.7.10.2" evidence="5"/>
<dbReference type="InterPro" id="IPR005702">
    <property type="entry name" value="Wzc-like_C"/>
</dbReference>
<dbReference type="EMBL" id="QGDD01000001">
    <property type="protein sequence ID" value="PWN04907.1"/>
    <property type="molecule type" value="Genomic_DNA"/>
</dbReference>
<comment type="similarity">
    <text evidence="4">Belongs to the etk/wzc family.</text>
</comment>
<keyword evidence="9 18" id="KW-0812">Transmembrane</keyword>
<evidence type="ECO:0000256" key="14">
    <source>
        <dbReference type="ARBA" id="ARBA00023136"/>
    </source>
</evidence>
<evidence type="ECO:0000256" key="10">
    <source>
        <dbReference type="ARBA" id="ARBA00022741"/>
    </source>
</evidence>
<evidence type="ECO:0000259" key="19">
    <source>
        <dbReference type="Pfam" id="PF02706"/>
    </source>
</evidence>
<dbReference type="GO" id="GO:0042802">
    <property type="term" value="F:identical protein binding"/>
    <property type="evidence" value="ECO:0007669"/>
    <property type="project" value="UniProtKB-ARBA"/>
</dbReference>
<keyword evidence="11" id="KW-0418">Kinase</keyword>
<dbReference type="RefSeq" id="WP_109692412.1">
    <property type="nucleotide sequence ID" value="NZ_QGDD01000001.1"/>
</dbReference>
<dbReference type="SUPFAM" id="SSF52540">
    <property type="entry name" value="P-loop containing nucleoside triphosphate hydrolases"/>
    <property type="match status" value="1"/>
</dbReference>
<gene>
    <name evidence="21" type="ORF">DJ010_04720</name>
</gene>
<feature type="domain" description="Polysaccharide chain length determinant N-terminal" evidence="19">
    <location>
        <begin position="1"/>
        <end position="87"/>
    </location>
</feature>
<evidence type="ECO:0000256" key="3">
    <source>
        <dbReference type="ARBA" id="ARBA00007316"/>
    </source>
</evidence>
<evidence type="ECO:0000313" key="21">
    <source>
        <dbReference type="EMBL" id="PWN04907.1"/>
    </source>
</evidence>
<comment type="similarity">
    <text evidence="3">Belongs to the CpsD/CapB family.</text>
</comment>
<evidence type="ECO:0000256" key="18">
    <source>
        <dbReference type="SAM" id="Phobius"/>
    </source>
</evidence>
<evidence type="ECO:0000256" key="6">
    <source>
        <dbReference type="ARBA" id="ARBA00022475"/>
    </source>
</evidence>
<sequence>MDFKQFLMVLRRRWRTIIAMLLLGLGVAAAISYFLMTPKYESTSKVVVSVNASSASEASSAAFFLQNRVATYADLAKSTELSERVIDVLDLDMTPKELSDKISTEVVQETSALTITVSDEDPREAQTIADVVTTEFQAFAEEIETIGSDGTSQISLTISDSPEYNGSAVSPDWILNLLAGGLIGLLLGVALAVSRELLDRTVRTADHISEVTEAPVLASIGFDSQIRAAPLLTDLGAFAARTEAFRLLRTNLQFIDLDQRARVLVVTSAVPGEGKTMTGTNLAVALAQTGRTVLIIDADLRRPRVASTLGVDPAVGLTTALVGKAQIEDAIQVHEPSGLHVLASGAKPPNPTEILQSRVTHDLIRRLRQSYDMIIIDAPPLLPVADASVLSTLADGSILVVRHGQTTRDQVTEAVNRLHQVGGKLYGVVVNMVAKRAIGSYYYYYYEETSPVRDGKSKNGKGKDKGSGSGSGTTRVRESRSRRSGGTRKAVPASSSRSAEEDVQQPPMS</sequence>
<proteinExistence type="inferred from homology"/>
<dbReference type="AlphaFoldDB" id="A0A316TK00"/>
<dbReference type="InterPro" id="IPR027417">
    <property type="entry name" value="P-loop_NTPase"/>
</dbReference>
<keyword evidence="12" id="KW-0067">ATP-binding</keyword>
<dbReference type="InterPro" id="IPR003856">
    <property type="entry name" value="LPS_length_determ_N"/>
</dbReference>
<dbReference type="GO" id="GO:0004715">
    <property type="term" value="F:non-membrane spanning protein tyrosine kinase activity"/>
    <property type="evidence" value="ECO:0007669"/>
    <property type="project" value="UniProtKB-EC"/>
</dbReference>
<dbReference type="OrthoDB" id="9812433at2"/>
<dbReference type="PANTHER" id="PTHR32309:SF13">
    <property type="entry name" value="FERRIC ENTEROBACTIN TRANSPORT PROTEIN FEPE"/>
    <property type="match status" value="1"/>
</dbReference>
<name>A0A316TK00_9ACTN</name>
<evidence type="ECO:0000256" key="11">
    <source>
        <dbReference type="ARBA" id="ARBA00022777"/>
    </source>
</evidence>
<dbReference type="GO" id="GO:0005524">
    <property type="term" value="F:ATP binding"/>
    <property type="evidence" value="ECO:0007669"/>
    <property type="project" value="UniProtKB-KW"/>
</dbReference>
<keyword evidence="8" id="KW-0808">Transferase</keyword>
<dbReference type="GO" id="GO:0005886">
    <property type="term" value="C:plasma membrane"/>
    <property type="evidence" value="ECO:0007669"/>
    <property type="project" value="UniProtKB-SubCell"/>
</dbReference>
<keyword evidence="15" id="KW-0829">Tyrosine-protein kinase</keyword>
<dbReference type="CDD" id="cd05387">
    <property type="entry name" value="BY-kinase"/>
    <property type="match status" value="1"/>
</dbReference>
<evidence type="ECO:0000256" key="9">
    <source>
        <dbReference type="ARBA" id="ARBA00022692"/>
    </source>
</evidence>
<comment type="similarity">
    <text evidence="2">Belongs to the CpsC/CapA family.</text>
</comment>
<evidence type="ECO:0000313" key="22">
    <source>
        <dbReference type="Proteomes" id="UP000245507"/>
    </source>
</evidence>
<evidence type="ECO:0000256" key="5">
    <source>
        <dbReference type="ARBA" id="ARBA00011903"/>
    </source>
</evidence>
<evidence type="ECO:0000256" key="17">
    <source>
        <dbReference type="SAM" id="MobiDB-lite"/>
    </source>
</evidence>